<evidence type="ECO:0008006" key="6">
    <source>
        <dbReference type="Google" id="ProtNLM"/>
    </source>
</evidence>
<feature type="region of interest" description="Disordered" evidence="1">
    <location>
        <begin position="107"/>
        <end position="126"/>
    </location>
</feature>
<sequence length="365" mass="40480">MYHFIVVVVAIFGCAIAADEADIKNLIGEPDYRQVRLHWETDKGADPDNFQVRYCELQTWGPQRCRVQGVADLEDNEIEFNENVKAYNVNVKGLRMATTYSFEIRREKETGDREDRSHDGNGKNQNVIVIPTKGFSAKATQCLSHASEIEVSTGPYFGGRIAVEAADGERCALDGDPTSPRDSYTLRINHLECGSKVNESTVATFVIVQENLPILTHSTRRFLVICSYQPETLTVRAGLNLPTHSKGQAQLSPVDIEEEISQVSKRGRNARMGRAYQAPQALVKDNNSTVDYLPSNNMIPLIVMCFLSIVILIGIIITVYKISSRRRETFDDVSVSGLSVSTVSSCSTMAESICERSSANSRSDI</sequence>
<dbReference type="InterPro" id="IPR013783">
    <property type="entry name" value="Ig-like_fold"/>
</dbReference>
<evidence type="ECO:0000313" key="5">
    <source>
        <dbReference type="Proteomes" id="UP001431783"/>
    </source>
</evidence>
<reference evidence="4 5" key="1">
    <citation type="submission" date="2023-03" db="EMBL/GenBank/DDBJ databases">
        <title>Genome insight into feeding habits of ladybird beetles.</title>
        <authorList>
            <person name="Li H.-S."/>
            <person name="Huang Y.-H."/>
            <person name="Pang H."/>
        </authorList>
    </citation>
    <scope>NUCLEOTIDE SEQUENCE [LARGE SCALE GENOMIC DNA]</scope>
    <source>
        <strain evidence="4">SYSU_2023b</strain>
        <tissue evidence="4">Whole body</tissue>
    </source>
</reference>
<dbReference type="EMBL" id="JARQZJ010000121">
    <property type="protein sequence ID" value="KAK9888467.1"/>
    <property type="molecule type" value="Genomic_DNA"/>
</dbReference>
<evidence type="ECO:0000256" key="1">
    <source>
        <dbReference type="SAM" id="MobiDB-lite"/>
    </source>
</evidence>
<protein>
    <recommendedName>
        <fullName evidence="6">ZP domain-containing protein</fullName>
    </recommendedName>
</protein>
<feature type="signal peptide" evidence="3">
    <location>
        <begin position="1"/>
        <end position="17"/>
    </location>
</feature>
<dbReference type="Gene3D" id="2.60.40.10">
    <property type="entry name" value="Immunoglobulins"/>
    <property type="match status" value="1"/>
</dbReference>
<keyword evidence="2" id="KW-0472">Membrane</keyword>
<dbReference type="Proteomes" id="UP001431783">
    <property type="component" value="Unassembled WGS sequence"/>
</dbReference>
<feature type="chain" id="PRO_5043351577" description="ZP domain-containing protein" evidence="3">
    <location>
        <begin position="18"/>
        <end position="365"/>
    </location>
</feature>
<dbReference type="InterPro" id="IPR003961">
    <property type="entry name" value="FN3_dom"/>
</dbReference>
<feature type="transmembrane region" description="Helical" evidence="2">
    <location>
        <begin position="298"/>
        <end position="320"/>
    </location>
</feature>
<evidence type="ECO:0000313" key="4">
    <source>
        <dbReference type="EMBL" id="KAK9888467.1"/>
    </source>
</evidence>
<accession>A0AAW1V845</accession>
<keyword evidence="2" id="KW-1133">Transmembrane helix</keyword>
<evidence type="ECO:0000256" key="3">
    <source>
        <dbReference type="SAM" id="SignalP"/>
    </source>
</evidence>
<keyword evidence="5" id="KW-1185">Reference proteome</keyword>
<keyword evidence="2" id="KW-0812">Transmembrane</keyword>
<comment type="caution">
    <text evidence="4">The sequence shown here is derived from an EMBL/GenBank/DDBJ whole genome shotgun (WGS) entry which is preliminary data.</text>
</comment>
<feature type="compositionally biased region" description="Basic and acidic residues" evidence="1">
    <location>
        <begin position="107"/>
        <end position="121"/>
    </location>
</feature>
<proteinExistence type="predicted"/>
<organism evidence="4 5">
    <name type="scientific">Henosepilachna vigintioctopunctata</name>
    <dbReference type="NCBI Taxonomy" id="420089"/>
    <lineage>
        <taxon>Eukaryota</taxon>
        <taxon>Metazoa</taxon>
        <taxon>Ecdysozoa</taxon>
        <taxon>Arthropoda</taxon>
        <taxon>Hexapoda</taxon>
        <taxon>Insecta</taxon>
        <taxon>Pterygota</taxon>
        <taxon>Neoptera</taxon>
        <taxon>Endopterygota</taxon>
        <taxon>Coleoptera</taxon>
        <taxon>Polyphaga</taxon>
        <taxon>Cucujiformia</taxon>
        <taxon>Coccinelloidea</taxon>
        <taxon>Coccinellidae</taxon>
        <taxon>Epilachninae</taxon>
        <taxon>Epilachnini</taxon>
        <taxon>Henosepilachna</taxon>
    </lineage>
</organism>
<dbReference type="CDD" id="cd00063">
    <property type="entry name" value="FN3"/>
    <property type="match status" value="1"/>
</dbReference>
<dbReference type="AlphaFoldDB" id="A0AAW1V845"/>
<name>A0AAW1V845_9CUCU</name>
<gene>
    <name evidence="4" type="ORF">WA026_000716</name>
</gene>
<keyword evidence="3" id="KW-0732">Signal</keyword>
<evidence type="ECO:0000256" key="2">
    <source>
        <dbReference type="SAM" id="Phobius"/>
    </source>
</evidence>